<keyword evidence="2" id="KW-0479">Metal-binding</keyword>
<keyword evidence="6" id="KW-0534">Nitrate assimilation</keyword>
<dbReference type="InterPro" id="IPR036922">
    <property type="entry name" value="Rieske_2Fe-2S_sf"/>
</dbReference>
<evidence type="ECO:0000259" key="7">
    <source>
        <dbReference type="PROSITE" id="PS51296"/>
    </source>
</evidence>
<dbReference type="RefSeq" id="WP_157427812.1">
    <property type="nucleotide sequence ID" value="NZ_BAAANK010000004.1"/>
</dbReference>
<dbReference type="NCBIfam" id="TIGR02378">
    <property type="entry name" value="nirD_assim_sml"/>
    <property type="match status" value="1"/>
</dbReference>
<reference evidence="9" key="1">
    <citation type="journal article" date="2019" name="Int. J. Syst. Evol. Microbiol.">
        <title>The Global Catalogue of Microorganisms (GCM) 10K type strain sequencing project: providing services to taxonomists for standard genome sequencing and annotation.</title>
        <authorList>
            <consortium name="The Broad Institute Genomics Platform"/>
            <consortium name="The Broad Institute Genome Sequencing Center for Infectious Disease"/>
            <person name="Wu L."/>
            <person name="Ma J."/>
        </authorList>
    </citation>
    <scope>NUCLEOTIDE SEQUENCE [LARGE SCALE GENOMIC DNA]</scope>
    <source>
        <strain evidence="9">JCM 14323</strain>
    </source>
</reference>
<comment type="caution">
    <text evidence="8">The sequence shown here is derived from an EMBL/GenBank/DDBJ whole genome shotgun (WGS) entry which is preliminary data.</text>
</comment>
<accession>A0ABP4YVY2</accession>
<sequence length="122" mass="13062">MSMTIESTTLWMRACGLRDLEPGWGEVALLGGRQVALVRVSADEVYAVDHLDPHTGAPVMARGITGSRGERPTIASPLHKEVYDLATGECFTDPALSLRTYPSRIVDGAIEVAIEAEPEVAA</sequence>
<dbReference type="Gene3D" id="2.102.10.10">
    <property type="entry name" value="Rieske [2Fe-2S] iron-sulphur domain"/>
    <property type="match status" value="1"/>
</dbReference>
<evidence type="ECO:0000256" key="1">
    <source>
        <dbReference type="ARBA" id="ARBA00022714"/>
    </source>
</evidence>
<name>A0ABP4YVY2_9MICO</name>
<dbReference type="InterPro" id="IPR012748">
    <property type="entry name" value="Rieske-like_NirD"/>
</dbReference>
<dbReference type="PANTHER" id="PTHR40562:SF1">
    <property type="entry name" value="NITRITE REDUCTASE (NADH) SMALL SUBUNIT"/>
    <property type="match status" value="1"/>
</dbReference>
<evidence type="ECO:0000313" key="8">
    <source>
        <dbReference type="EMBL" id="GAA1832577.1"/>
    </source>
</evidence>
<proteinExistence type="predicted"/>
<evidence type="ECO:0000256" key="3">
    <source>
        <dbReference type="ARBA" id="ARBA00023002"/>
    </source>
</evidence>
<dbReference type="EMBL" id="BAAANK010000004">
    <property type="protein sequence ID" value="GAA1832577.1"/>
    <property type="molecule type" value="Genomic_DNA"/>
</dbReference>
<organism evidence="8 9">
    <name type="scientific">Agromyces salentinus</name>
    <dbReference type="NCBI Taxonomy" id="269421"/>
    <lineage>
        <taxon>Bacteria</taxon>
        <taxon>Bacillati</taxon>
        <taxon>Actinomycetota</taxon>
        <taxon>Actinomycetes</taxon>
        <taxon>Micrococcales</taxon>
        <taxon>Microbacteriaceae</taxon>
        <taxon>Agromyces</taxon>
    </lineage>
</organism>
<keyword evidence="9" id="KW-1185">Reference proteome</keyword>
<dbReference type="PANTHER" id="PTHR40562">
    <property type="match status" value="1"/>
</dbReference>
<dbReference type="InterPro" id="IPR017941">
    <property type="entry name" value="Rieske_2Fe-2S"/>
</dbReference>
<dbReference type="Proteomes" id="UP001501746">
    <property type="component" value="Unassembled WGS sequence"/>
</dbReference>
<keyword evidence="3" id="KW-0560">Oxidoreductase</keyword>
<keyword evidence="5" id="KW-0411">Iron-sulfur</keyword>
<evidence type="ECO:0000256" key="6">
    <source>
        <dbReference type="ARBA" id="ARBA00023063"/>
    </source>
</evidence>
<evidence type="ECO:0000256" key="4">
    <source>
        <dbReference type="ARBA" id="ARBA00023004"/>
    </source>
</evidence>
<feature type="domain" description="Rieske" evidence="7">
    <location>
        <begin position="12"/>
        <end position="112"/>
    </location>
</feature>
<keyword evidence="1" id="KW-0001">2Fe-2S</keyword>
<dbReference type="Pfam" id="PF13806">
    <property type="entry name" value="Rieske_2"/>
    <property type="match status" value="1"/>
</dbReference>
<keyword evidence="4" id="KW-0408">Iron</keyword>
<protein>
    <recommendedName>
        <fullName evidence="7">Rieske domain-containing protein</fullName>
    </recommendedName>
</protein>
<dbReference type="PROSITE" id="PS51296">
    <property type="entry name" value="RIESKE"/>
    <property type="match status" value="1"/>
</dbReference>
<dbReference type="SUPFAM" id="SSF50022">
    <property type="entry name" value="ISP domain"/>
    <property type="match status" value="1"/>
</dbReference>
<dbReference type="InterPro" id="IPR017881">
    <property type="entry name" value="NirD"/>
</dbReference>
<dbReference type="PROSITE" id="PS51300">
    <property type="entry name" value="NIRD"/>
    <property type="match status" value="1"/>
</dbReference>
<dbReference type="CDD" id="cd03529">
    <property type="entry name" value="Rieske_NirD"/>
    <property type="match status" value="1"/>
</dbReference>
<evidence type="ECO:0000256" key="2">
    <source>
        <dbReference type="ARBA" id="ARBA00022723"/>
    </source>
</evidence>
<evidence type="ECO:0000256" key="5">
    <source>
        <dbReference type="ARBA" id="ARBA00023014"/>
    </source>
</evidence>
<evidence type="ECO:0000313" key="9">
    <source>
        <dbReference type="Proteomes" id="UP001501746"/>
    </source>
</evidence>
<gene>
    <name evidence="8" type="ORF">GCM10009750_15880</name>
</gene>